<dbReference type="Proteomes" id="UP000008068">
    <property type="component" value="Unassembled WGS sequence"/>
</dbReference>
<feature type="compositionally biased region" description="Polar residues" evidence="1">
    <location>
        <begin position="1"/>
        <end position="10"/>
    </location>
</feature>
<sequence>MNDSPTSFSFQEKPFDSSKTASDGSTEDLIKIGGSKVVIRIGKQDDDFVYSLEVYRQRLFGFTADILKRYFIFSLDSWDAEILVKQILSVAINASEVQRNQRRPSCPQEERP</sequence>
<evidence type="ECO:0000256" key="1">
    <source>
        <dbReference type="SAM" id="MobiDB-lite"/>
    </source>
</evidence>
<feature type="region of interest" description="Disordered" evidence="1">
    <location>
        <begin position="1"/>
        <end position="27"/>
    </location>
</feature>
<reference evidence="3" key="1">
    <citation type="submission" date="2011-07" db="EMBL/GenBank/DDBJ databases">
        <authorList>
            <consortium name="Caenorhabditis brenneri Sequencing and Analysis Consortium"/>
            <person name="Wilson R.K."/>
        </authorList>
    </citation>
    <scope>NUCLEOTIDE SEQUENCE [LARGE SCALE GENOMIC DNA]</scope>
    <source>
        <strain evidence="3">PB2801</strain>
    </source>
</reference>
<name>G0NJV8_CAEBE</name>
<dbReference type="HOGENOM" id="CLU_2148033_0_0_1"/>
<evidence type="ECO:0000313" key="3">
    <source>
        <dbReference type="Proteomes" id="UP000008068"/>
    </source>
</evidence>
<accession>G0NJV8</accession>
<dbReference type="InParanoid" id="G0NJV8"/>
<proteinExistence type="predicted"/>
<organism evidence="3">
    <name type="scientific">Caenorhabditis brenneri</name>
    <name type="common">Nematode worm</name>
    <dbReference type="NCBI Taxonomy" id="135651"/>
    <lineage>
        <taxon>Eukaryota</taxon>
        <taxon>Metazoa</taxon>
        <taxon>Ecdysozoa</taxon>
        <taxon>Nematoda</taxon>
        <taxon>Chromadorea</taxon>
        <taxon>Rhabditida</taxon>
        <taxon>Rhabditina</taxon>
        <taxon>Rhabditomorpha</taxon>
        <taxon>Rhabditoidea</taxon>
        <taxon>Rhabditidae</taxon>
        <taxon>Peloderinae</taxon>
        <taxon>Caenorhabditis</taxon>
    </lineage>
</organism>
<dbReference type="EMBL" id="GL379897">
    <property type="protein sequence ID" value="EGT32686.1"/>
    <property type="molecule type" value="Genomic_DNA"/>
</dbReference>
<gene>
    <name evidence="2" type="ORF">CAEBREN_04278</name>
</gene>
<keyword evidence="3" id="KW-1185">Reference proteome</keyword>
<protein>
    <submittedName>
        <fullName evidence="2">Uncharacterized protein</fullName>
    </submittedName>
</protein>
<dbReference type="AlphaFoldDB" id="G0NJV8"/>
<evidence type="ECO:0000313" key="2">
    <source>
        <dbReference type="EMBL" id="EGT32686.1"/>
    </source>
</evidence>